<dbReference type="AlphaFoldDB" id="A0AAW1DT85"/>
<feature type="region of interest" description="Disordered" evidence="1">
    <location>
        <begin position="97"/>
        <end position="123"/>
    </location>
</feature>
<evidence type="ECO:0000256" key="1">
    <source>
        <dbReference type="SAM" id="MobiDB-lite"/>
    </source>
</evidence>
<keyword evidence="3" id="KW-1185">Reference proteome</keyword>
<evidence type="ECO:0000313" key="2">
    <source>
        <dbReference type="EMBL" id="KAK9512250.1"/>
    </source>
</evidence>
<accession>A0AAW1DT85</accession>
<sequence>MEETLSTDFTITTHQLHVEEPNDINSENILLELSEDNKFNNSEEEEEEEDEQEVVEEHIWKTKEMTINEDSNRISSDNVHSFTSNYFNTVTSTLDITNNNKPTKQVSNNWDSSSLGNSTSFNNVRNNDRSNISEQWHDHTSYSHQEASQFLQNSIKQHSSSLNRMKCPSFLVHWSHFCWQNGFGLCPFSVVVYEEVLHEMDEA</sequence>
<gene>
    <name evidence="2" type="ORF">O3M35_000718</name>
</gene>
<proteinExistence type="predicted"/>
<dbReference type="EMBL" id="JAPXFL010000001">
    <property type="protein sequence ID" value="KAK9512250.1"/>
    <property type="molecule type" value="Genomic_DNA"/>
</dbReference>
<organism evidence="2 3">
    <name type="scientific">Rhynocoris fuscipes</name>
    <dbReference type="NCBI Taxonomy" id="488301"/>
    <lineage>
        <taxon>Eukaryota</taxon>
        <taxon>Metazoa</taxon>
        <taxon>Ecdysozoa</taxon>
        <taxon>Arthropoda</taxon>
        <taxon>Hexapoda</taxon>
        <taxon>Insecta</taxon>
        <taxon>Pterygota</taxon>
        <taxon>Neoptera</taxon>
        <taxon>Paraneoptera</taxon>
        <taxon>Hemiptera</taxon>
        <taxon>Heteroptera</taxon>
        <taxon>Panheteroptera</taxon>
        <taxon>Cimicomorpha</taxon>
        <taxon>Reduviidae</taxon>
        <taxon>Harpactorinae</taxon>
        <taxon>Harpactorini</taxon>
        <taxon>Rhynocoris</taxon>
    </lineage>
</organism>
<evidence type="ECO:0000313" key="3">
    <source>
        <dbReference type="Proteomes" id="UP001461498"/>
    </source>
</evidence>
<comment type="caution">
    <text evidence="2">The sequence shown here is derived from an EMBL/GenBank/DDBJ whole genome shotgun (WGS) entry which is preliminary data.</text>
</comment>
<dbReference type="Proteomes" id="UP001461498">
    <property type="component" value="Unassembled WGS sequence"/>
</dbReference>
<protein>
    <submittedName>
        <fullName evidence="2">Uncharacterized protein</fullName>
    </submittedName>
</protein>
<name>A0AAW1DT85_9HEMI</name>
<reference evidence="2 3" key="1">
    <citation type="submission" date="2022-12" db="EMBL/GenBank/DDBJ databases">
        <title>Chromosome-level genome assembly of true bugs.</title>
        <authorList>
            <person name="Ma L."/>
            <person name="Li H."/>
        </authorList>
    </citation>
    <scope>NUCLEOTIDE SEQUENCE [LARGE SCALE GENOMIC DNA]</scope>
    <source>
        <strain evidence="2">Lab_2022b</strain>
    </source>
</reference>